<dbReference type="GO" id="GO:0050661">
    <property type="term" value="F:NADP binding"/>
    <property type="evidence" value="ECO:0007669"/>
    <property type="project" value="InterPro"/>
</dbReference>
<dbReference type="SUPFAM" id="SSF51735">
    <property type="entry name" value="NAD(P)-binding Rossmann-fold domains"/>
    <property type="match status" value="1"/>
</dbReference>
<reference evidence="6 7" key="1">
    <citation type="submission" date="2016-10" db="EMBL/GenBank/DDBJ databases">
        <authorList>
            <person name="de Groot N.N."/>
        </authorList>
    </citation>
    <scope>NUCLEOTIDE SEQUENCE [LARGE SCALE GENOMIC DNA]</scope>
    <source>
        <strain evidence="6 7">DSM 15345</strain>
    </source>
</reference>
<keyword evidence="1" id="KW-0560">Oxidoreductase</keyword>
<sequence length="299" mass="29920">MIIGYVGLGAMGAPMTARLAAAYPGAMRVYDADAAATARVCAETGAEAGGAVADVAAACDLLFTCLPDSAVARSVYLGPRGVAASIRAGAVTVDCSTVDPETTRGVHGALAERGVSHLDASMLGSTAEAETGTLGFLVGGDAAALTRARPALAACGEMIRHVGPAGAGCRLKLILQTLEAQSAVATAEALGLCLDTGADPGALLEILGGGGPGAPRFLATRAPRLRSGDFSPLYSLRFLLKDAQLAQGMTDGAAEKFPALAATVSTLEQAEAAGFGPQDCAAVVRAVEARIGRRLPRDA</sequence>
<gene>
    <name evidence="6" type="ORF">SAMN05444370_104204</name>
</gene>
<evidence type="ECO:0000313" key="7">
    <source>
        <dbReference type="Proteomes" id="UP000198703"/>
    </source>
</evidence>
<keyword evidence="7" id="KW-1185">Reference proteome</keyword>
<dbReference type="PANTHER" id="PTHR43580:SF2">
    <property type="entry name" value="CYTOKINE-LIKE NUCLEAR FACTOR N-PAC"/>
    <property type="match status" value="1"/>
</dbReference>
<evidence type="ECO:0000256" key="1">
    <source>
        <dbReference type="ARBA" id="ARBA00023002"/>
    </source>
</evidence>
<organism evidence="6 7">
    <name type="scientific">Rubrimonas cliftonensis</name>
    <dbReference type="NCBI Taxonomy" id="89524"/>
    <lineage>
        <taxon>Bacteria</taxon>
        <taxon>Pseudomonadati</taxon>
        <taxon>Pseudomonadota</taxon>
        <taxon>Alphaproteobacteria</taxon>
        <taxon>Rhodobacterales</taxon>
        <taxon>Paracoccaceae</taxon>
        <taxon>Rubrimonas</taxon>
    </lineage>
</organism>
<feature type="active site" evidence="3">
    <location>
        <position position="172"/>
    </location>
</feature>
<dbReference type="GO" id="GO:0016491">
    <property type="term" value="F:oxidoreductase activity"/>
    <property type="evidence" value="ECO:0007669"/>
    <property type="project" value="UniProtKB-KW"/>
</dbReference>
<dbReference type="Pfam" id="PF14833">
    <property type="entry name" value="NAD_binding_11"/>
    <property type="match status" value="1"/>
</dbReference>
<evidence type="ECO:0000256" key="2">
    <source>
        <dbReference type="ARBA" id="ARBA00023027"/>
    </source>
</evidence>
<dbReference type="PANTHER" id="PTHR43580">
    <property type="entry name" value="OXIDOREDUCTASE GLYR1-RELATED"/>
    <property type="match status" value="1"/>
</dbReference>
<dbReference type="InterPro" id="IPR006115">
    <property type="entry name" value="6PGDH_NADP-bd"/>
</dbReference>
<evidence type="ECO:0000259" key="4">
    <source>
        <dbReference type="Pfam" id="PF03446"/>
    </source>
</evidence>
<dbReference type="InterPro" id="IPR015815">
    <property type="entry name" value="HIBADH-related"/>
</dbReference>
<feature type="domain" description="6-phosphogluconate dehydrogenase NADP-binding" evidence="4">
    <location>
        <begin position="3"/>
        <end position="163"/>
    </location>
</feature>
<evidence type="ECO:0000259" key="5">
    <source>
        <dbReference type="Pfam" id="PF14833"/>
    </source>
</evidence>
<dbReference type="InterPro" id="IPR029154">
    <property type="entry name" value="HIBADH-like_NADP-bd"/>
</dbReference>
<dbReference type="GO" id="GO:0051287">
    <property type="term" value="F:NAD binding"/>
    <property type="evidence" value="ECO:0007669"/>
    <property type="project" value="InterPro"/>
</dbReference>
<proteinExistence type="predicted"/>
<dbReference type="InterPro" id="IPR013328">
    <property type="entry name" value="6PGD_dom2"/>
</dbReference>
<dbReference type="InterPro" id="IPR051265">
    <property type="entry name" value="HIBADH-related_NP60_sf"/>
</dbReference>
<keyword evidence="2" id="KW-0520">NAD</keyword>
<dbReference type="STRING" id="89524.SAMN05444370_104204"/>
<dbReference type="RefSeq" id="WP_245730997.1">
    <property type="nucleotide sequence ID" value="NZ_FNQM01000004.1"/>
</dbReference>
<dbReference type="AlphaFoldDB" id="A0A1H4AGG6"/>
<name>A0A1H4AGG6_9RHOB</name>
<dbReference type="Gene3D" id="3.40.50.720">
    <property type="entry name" value="NAD(P)-binding Rossmann-like Domain"/>
    <property type="match status" value="1"/>
</dbReference>
<evidence type="ECO:0000256" key="3">
    <source>
        <dbReference type="PIRSR" id="PIRSR000103-1"/>
    </source>
</evidence>
<dbReference type="InterPro" id="IPR008927">
    <property type="entry name" value="6-PGluconate_DH-like_C_sf"/>
</dbReference>
<dbReference type="Pfam" id="PF03446">
    <property type="entry name" value="NAD_binding_2"/>
    <property type="match status" value="1"/>
</dbReference>
<dbReference type="PIRSF" id="PIRSF000103">
    <property type="entry name" value="HIBADH"/>
    <property type="match status" value="1"/>
</dbReference>
<dbReference type="InterPro" id="IPR036291">
    <property type="entry name" value="NAD(P)-bd_dom_sf"/>
</dbReference>
<dbReference type="EMBL" id="FNQM01000004">
    <property type="protein sequence ID" value="SEA34652.1"/>
    <property type="molecule type" value="Genomic_DNA"/>
</dbReference>
<dbReference type="Proteomes" id="UP000198703">
    <property type="component" value="Unassembled WGS sequence"/>
</dbReference>
<feature type="domain" description="3-hydroxyisobutyrate dehydrogenase-like NAD-binding" evidence="5">
    <location>
        <begin position="166"/>
        <end position="286"/>
    </location>
</feature>
<dbReference type="SUPFAM" id="SSF48179">
    <property type="entry name" value="6-phosphogluconate dehydrogenase C-terminal domain-like"/>
    <property type="match status" value="1"/>
</dbReference>
<protein>
    <submittedName>
        <fullName evidence="6">2-hydroxy-3-oxopropionate reductase</fullName>
    </submittedName>
</protein>
<evidence type="ECO:0000313" key="6">
    <source>
        <dbReference type="EMBL" id="SEA34652.1"/>
    </source>
</evidence>
<dbReference type="Gene3D" id="1.10.1040.10">
    <property type="entry name" value="N-(1-d-carboxylethyl)-l-norvaline Dehydrogenase, domain 2"/>
    <property type="match status" value="1"/>
</dbReference>
<accession>A0A1H4AGG6</accession>